<accession>A0ABT0WKK6</accession>
<organism evidence="2 3">
    <name type="scientific">Neobacillus pocheonensis</name>
    <dbReference type="NCBI Taxonomy" id="363869"/>
    <lineage>
        <taxon>Bacteria</taxon>
        <taxon>Bacillati</taxon>
        <taxon>Bacillota</taxon>
        <taxon>Bacilli</taxon>
        <taxon>Bacillales</taxon>
        <taxon>Bacillaceae</taxon>
        <taxon>Neobacillus</taxon>
    </lineage>
</organism>
<feature type="transmembrane region" description="Helical" evidence="1">
    <location>
        <begin position="12"/>
        <end position="29"/>
    </location>
</feature>
<protein>
    <recommendedName>
        <fullName evidence="4">DUF2878 domain-containing protein</fullName>
    </recommendedName>
</protein>
<feature type="transmembrane region" description="Helical" evidence="1">
    <location>
        <begin position="76"/>
        <end position="96"/>
    </location>
</feature>
<name>A0ABT0WKK6_9BACI</name>
<keyword evidence="1" id="KW-0812">Transmembrane</keyword>
<comment type="caution">
    <text evidence="2">The sequence shown here is derived from an EMBL/GenBank/DDBJ whole genome shotgun (WGS) entry which is preliminary data.</text>
</comment>
<dbReference type="EMBL" id="JAMQCR010000004">
    <property type="protein sequence ID" value="MCM2536200.1"/>
    <property type="molecule type" value="Genomic_DNA"/>
</dbReference>
<sequence>MILWEHFDKNEIYILVMLVITYGAILLLPKRLPRNIALLFLVWGFASSTLFDFTIGGGLLDYYKVNDSNHYELTDLLSYFLFATFGYFFVYFYEMLHINKRRFIFYIIGWMIIGLVMERISGWMGVTYYQHGYKLPYSVAVFLVVQTTTGLFYQFIKNREAKPIPT</sequence>
<feature type="transmembrane region" description="Helical" evidence="1">
    <location>
        <begin position="36"/>
        <end position="56"/>
    </location>
</feature>
<keyword evidence="1" id="KW-0472">Membrane</keyword>
<reference evidence="2 3" key="1">
    <citation type="submission" date="2022-06" db="EMBL/GenBank/DDBJ databases">
        <authorList>
            <person name="Jeon C.O."/>
        </authorList>
    </citation>
    <scope>NUCLEOTIDE SEQUENCE [LARGE SCALE GENOMIC DNA]</scope>
    <source>
        <strain evidence="2 3">KCTC 13943</strain>
    </source>
</reference>
<feature type="transmembrane region" description="Helical" evidence="1">
    <location>
        <begin position="135"/>
        <end position="156"/>
    </location>
</feature>
<keyword evidence="3" id="KW-1185">Reference proteome</keyword>
<dbReference type="Proteomes" id="UP001523262">
    <property type="component" value="Unassembled WGS sequence"/>
</dbReference>
<proteinExistence type="predicted"/>
<evidence type="ECO:0008006" key="4">
    <source>
        <dbReference type="Google" id="ProtNLM"/>
    </source>
</evidence>
<evidence type="ECO:0000313" key="2">
    <source>
        <dbReference type="EMBL" id="MCM2536200.1"/>
    </source>
</evidence>
<evidence type="ECO:0000256" key="1">
    <source>
        <dbReference type="SAM" id="Phobius"/>
    </source>
</evidence>
<evidence type="ECO:0000313" key="3">
    <source>
        <dbReference type="Proteomes" id="UP001523262"/>
    </source>
</evidence>
<gene>
    <name evidence="2" type="ORF">NDK43_32900</name>
</gene>
<keyword evidence="1" id="KW-1133">Transmembrane helix</keyword>
<feature type="transmembrane region" description="Helical" evidence="1">
    <location>
        <begin position="103"/>
        <end position="123"/>
    </location>
</feature>